<dbReference type="Gene3D" id="3.40.800.20">
    <property type="entry name" value="Histone deacetylase domain"/>
    <property type="match status" value="1"/>
</dbReference>
<dbReference type="SUPFAM" id="SSF52768">
    <property type="entry name" value="Arginase/deacetylase"/>
    <property type="match status" value="1"/>
</dbReference>
<dbReference type="PRINTS" id="PR01270">
    <property type="entry name" value="HDASUPER"/>
</dbReference>
<dbReference type="Proteomes" id="UP000215450">
    <property type="component" value="Unassembled WGS sequence"/>
</dbReference>
<dbReference type="CDD" id="cd11599">
    <property type="entry name" value="HDAC_classII_2"/>
    <property type="match status" value="1"/>
</dbReference>
<dbReference type="GO" id="GO:0016787">
    <property type="term" value="F:hydrolase activity"/>
    <property type="evidence" value="ECO:0007669"/>
    <property type="project" value="UniProtKB-KW"/>
</dbReference>
<proteinExistence type="inferred from homology"/>
<name>A0A238TD06_9NEIS</name>
<dbReference type="InterPro" id="IPR023801">
    <property type="entry name" value="His_deacetylse_dom"/>
</dbReference>
<organism evidence="4 5">
    <name type="scientific">Kingella negevensis</name>
    <dbReference type="NCBI Taxonomy" id="1522312"/>
    <lineage>
        <taxon>Bacteria</taxon>
        <taxon>Pseudomonadati</taxon>
        <taxon>Pseudomonadota</taxon>
        <taxon>Betaproteobacteria</taxon>
        <taxon>Neisseriales</taxon>
        <taxon>Neisseriaceae</taxon>
        <taxon>Kingella</taxon>
    </lineage>
</organism>
<dbReference type="PANTHER" id="PTHR10625">
    <property type="entry name" value="HISTONE DEACETYLASE HDAC1-RELATED"/>
    <property type="match status" value="1"/>
</dbReference>
<accession>A0A238TD06</accession>
<dbReference type="GO" id="GO:0004407">
    <property type="term" value="F:histone deacetylase activity"/>
    <property type="evidence" value="ECO:0007669"/>
    <property type="project" value="TreeGrafter"/>
</dbReference>
<dbReference type="EMBL" id="FXUV02000040">
    <property type="protein sequence ID" value="SNB77113.1"/>
    <property type="molecule type" value="Genomic_DNA"/>
</dbReference>
<evidence type="ECO:0000313" key="4">
    <source>
        <dbReference type="EMBL" id="SNB77113.1"/>
    </source>
</evidence>
<dbReference type="RefSeq" id="WP_285167374.1">
    <property type="nucleotide sequence ID" value="NZ_JARWIG010000001.1"/>
</dbReference>
<dbReference type="STRING" id="1522312.GCA_900177895_01754"/>
<dbReference type="InterPro" id="IPR037138">
    <property type="entry name" value="His_deacetylse_dom_sf"/>
</dbReference>
<keyword evidence="4" id="KW-0378">Hydrolase</keyword>
<dbReference type="GO" id="GO:0040029">
    <property type="term" value="P:epigenetic regulation of gene expression"/>
    <property type="evidence" value="ECO:0007669"/>
    <property type="project" value="TreeGrafter"/>
</dbReference>
<gene>
    <name evidence="4" type="primary">hdaH</name>
    <name evidence="3" type="ORF">KEBURONENSIS_01688</name>
    <name evidence="4" type="ORF">KEBURONENSIS_01723</name>
</gene>
<evidence type="ECO:0000313" key="5">
    <source>
        <dbReference type="Proteomes" id="UP000215450"/>
    </source>
</evidence>
<dbReference type="EMBL" id="FXUV01000034">
    <property type="protein sequence ID" value="SMQ12871.1"/>
    <property type="molecule type" value="Genomic_DNA"/>
</dbReference>
<evidence type="ECO:0000313" key="3">
    <source>
        <dbReference type="EMBL" id="SMQ12871.1"/>
    </source>
</evidence>
<keyword evidence="5" id="KW-1185">Reference proteome</keyword>
<dbReference type="Pfam" id="PF00850">
    <property type="entry name" value="Hist_deacetyl"/>
    <property type="match status" value="1"/>
</dbReference>
<dbReference type="EC" id="3.5.1.-" evidence="4"/>
<dbReference type="InterPro" id="IPR023696">
    <property type="entry name" value="Ureohydrolase_dom_sf"/>
</dbReference>
<protein>
    <submittedName>
        <fullName evidence="4">Histone deacetylase-like amidohydrolase</fullName>
        <ecNumber evidence="4">3.5.1.-</ecNumber>
    </submittedName>
</protein>
<feature type="domain" description="Histone deacetylase" evidence="2">
    <location>
        <begin position="58"/>
        <end position="341"/>
    </location>
</feature>
<dbReference type="PANTHER" id="PTHR10625:SF10">
    <property type="entry name" value="HISTONE DEACETYLASE HDAC1"/>
    <property type="match status" value="1"/>
</dbReference>
<dbReference type="InterPro" id="IPR000286">
    <property type="entry name" value="HDACs"/>
</dbReference>
<dbReference type="AlphaFoldDB" id="A0A238TD06"/>
<sequence>MQPENDFIMYKKPPLLIHLLLQQYRFVRAKILRLLDIKGRTAWIYAPECLAHFVSVEHPESPRRIEAIEQALRKSGLWHLLQKIEASEVTDIQLSRVHTRSYLSSLESQVPVSGSTKINEDTYLSRDTLNAAKHAAGAAIKAVDMVMKKQAKNAFCAIRPPGHHAVSDKAAGFCFINNVSVAAMHAIAEYRLERVAIVDFDLHHGDGTEDIFRDDPRVMLLSSFEHPLYPFSGIPFSGSNPNVINSPLKAGDGSKEFRELVRAQWLPRLASFQPQMILLSAGFDAHCDDDLGHLNLTEADFEWLTKKIMLIANRHAQGRIISVLEGGYKLSSLASSAKAHIMCLVKASPFV</sequence>
<evidence type="ECO:0000259" key="2">
    <source>
        <dbReference type="Pfam" id="PF00850"/>
    </source>
</evidence>
<reference evidence="4" key="3">
    <citation type="submission" date="2017-06" db="EMBL/GenBank/DDBJ databases">
        <authorList>
            <person name="Kim H.J."/>
            <person name="Triplett B.A."/>
        </authorList>
    </citation>
    <scope>NUCLEOTIDE SEQUENCE [LARGE SCALE GENOMIC DNA]</scope>
    <source>
        <strain evidence="4">Kingella_eburonensis</strain>
    </source>
</reference>
<reference evidence="5" key="2">
    <citation type="submission" date="2017-06" db="EMBL/GenBank/DDBJ databases">
        <authorList>
            <person name="Laurent S."/>
        </authorList>
    </citation>
    <scope>NUCLEOTIDE SEQUENCE [LARGE SCALE GENOMIC DNA]</scope>
</reference>
<comment type="similarity">
    <text evidence="1">Belongs to the histone deacetylase family.</text>
</comment>
<evidence type="ECO:0000256" key="1">
    <source>
        <dbReference type="ARBA" id="ARBA00005947"/>
    </source>
</evidence>
<reference evidence="3" key="1">
    <citation type="submission" date="2017-05" db="EMBL/GenBank/DDBJ databases">
        <authorList>
            <person name="Song R."/>
            <person name="Chenine A.L."/>
            <person name="Ruprecht R.M."/>
        </authorList>
    </citation>
    <scope>NUCLEOTIDE SEQUENCE</scope>
    <source>
        <strain evidence="3">Kingella_eburonensis</strain>
    </source>
</reference>